<keyword evidence="2 10" id="KW-0723">Serine/threonine-protein kinase</keyword>
<evidence type="ECO:0000256" key="5">
    <source>
        <dbReference type="ARBA" id="ARBA00022777"/>
    </source>
</evidence>
<dbReference type="PROSITE" id="PS00108">
    <property type="entry name" value="PROTEIN_KINASE_ST"/>
    <property type="match status" value="1"/>
</dbReference>
<dbReference type="FunFam" id="3.30.200.20:FF:000003">
    <property type="entry name" value="Non-specific serine/threonine protein kinase"/>
    <property type="match status" value="1"/>
</dbReference>
<dbReference type="InterPro" id="IPR017441">
    <property type="entry name" value="Protein_kinase_ATP_BS"/>
</dbReference>
<dbReference type="EC" id="2.7.11.1" evidence="1"/>
<comment type="catalytic activity">
    <reaction evidence="8">
        <text>L-seryl-[protein] + ATP = O-phospho-L-seryl-[protein] + ADP + H(+)</text>
        <dbReference type="Rhea" id="RHEA:17989"/>
        <dbReference type="Rhea" id="RHEA-COMP:9863"/>
        <dbReference type="Rhea" id="RHEA-COMP:11604"/>
        <dbReference type="ChEBI" id="CHEBI:15378"/>
        <dbReference type="ChEBI" id="CHEBI:29999"/>
        <dbReference type="ChEBI" id="CHEBI:30616"/>
        <dbReference type="ChEBI" id="CHEBI:83421"/>
        <dbReference type="ChEBI" id="CHEBI:456216"/>
        <dbReference type="EC" id="2.7.11.1"/>
    </reaction>
</comment>
<dbReference type="SMART" id="SM00220">
    <property type="entry name" value="S_TKc"/>
    <property type="match status" value="1"/>
</dbReference>
<keyword evidence="14" id="KW-1185">Reference proteome</keyword>
<evidence type="ECO:0000256" key="1">
    <source>
        <dbReference type="ARBA" id="ARBA00012513"/>
    </source>
</evidence>
<evidence type="ECO:0000256" key="3">
    <source>
        <dbReference type="ARBA" id="ARBA00022679"/>
    </source>
</evidence>
<sequence length="435" mass="49336">MVRYAELKGLYEIEKTIGCGGFAKVKLATHVATGEKVAVKIMNKTGLGDDLPRVKLELKALKSFSHQHICKLYQVIESETHFFIVIEYCSGGELFDHIVEKNRLSESESRTFFRQIVSGVAYLHSLGYAHRDLKPENVLLDKDQNLKLIDFGLCARPEGGMGSPLYTSCGSPTYAAPELVLGKKYLGPEVDVWAMGVLLYALLVGALPFDDINIDSLYKKILSGKYAEPPFLSAESKRLIASMLQVDPKKRITVQELLSHPWLTLGILDPVDYTSIDLRKYDKDCVDVMASYYNVNPERMWRHLKKWKYDYHTATYFLLLSRKKRGAVLRLVSLPGQLHLKMRLEETPRKERPQLKPLVITQGQQLGAKEGQTPYYDCIENIENCKPARNDNLDSPNVFVEPEKPPSVRKPQKRVRSPTLGEESSPVIYFIALKT</sequence>
<dbReference type="SUPFAM" id="SSF56112">
    <property type="entry name" value="Protein kinase-like (PK-like)"/>
    <property type="match status" value="1"/>
</dbReference>
<dbReference type="PROSITE" id="PS50011">
    <property type="entry name" value="PROTEIN_KINASE_DOM"/>
    <property type="match status" value="1"/>
</dbReference>
<dbReference type="GO" id="GO:0004674">
    <property type="term" value="F:protein serine/threonine kinase activity"/>
    <property type="evidence" value="ECO:0000318"/>
    <property type="project" value="GO_Central"/>
</dbReference>
<feature type="binding site" evidence="9">
    <location>
        <position position="40"/>
    </location>
    <ligand>
        <name>ATP</name>
        <dbReference type="ChEBI" id="CHEBI:30616"/>
    </ligand>
</feature>
<evidence type="ECO:0000256" key="2">
    <source>
        <dbReference type="ARBA" id="ARBA00022527"/>
    </source>
</evidence>
<dbReference type="Pfam" id="PF21594">
    <property type="entry name" value="UBA_MELK"/>
    <property type="match status" value="1"/>
</dbReference>
<keyword evidence="3" id="KW-0808">Transferase</keyword>
<evidence type="ECO:0000256" key="11">
    <source>
        <dbReference type="SAM" id="MobiDB-lite"/>
    </source>
</evidence>
<dbReference type="STRING" id="7070.D6WHT3"/>
<dbReference type="PANTHER" id="PTHR24346:SF30">
    <property type="entry name" value="MATERNAL EMBRYONIC LEUCINE ZIPPER KINASE"/>
    <property type="match status" value="1"/>
</dbReference>
<dbReference type="InterPro" id="IPR000719">
    <property type="entry name" value="Prot_kinase_dom"/>
</dbReference>
<evidence type="ECO:0000313" key="14">
    <source>
        <dbReference type="Proteomes" id="UP000007266"/>
    </source>
</evidence>
<dbReference type="AlphaFoldDB" id="D6WHT3"/>
<dbReference type="InterPro" id="IPR011009">
    <property type="entry name" value="Kinase-like_dom_sf"/>
</dbReference>
<evidence type="ECO:0000256" key="8">
    <source>
        <dbReference type="ARBA" id="ARBA00048679"/>
    </source>
</evidence>
<dbReference type="Pfam" id="PF00069">
    <property type="entry name" value="Pkinase"/>
    <property type="match status" value="1"/>
</dbReference>
<dbReference type="OMA" id="QESSRFM"/>
<dbReference type="EMBL" id="KQ971321">
    <property type="protein sequence ID" value="EFA00690.2"/>
    <property type="molecule type" value="Genomic_DNA"/>
</dbReference>
<organism evidence="13 14">
    <name type="scientific">Tribolium castaneum</name>
    <name type="common">Red flour beetle</name>
    <dbReference type="NCBI Taxonomy" id="7070"/>
    <lineage>
        <taxon>Eukaryota</taxon>
        <taxon>Metazoa</taxon>
        <taxon>Ecdysozoa</taxon>
        <taxon>Arthropoda</taxon>
        <taxon>Hexapoda</taxon>
        <taxon>Insecta</taxon>
        <taxon>Pterygota</taxon>
        <taxon>Neoptera</taxon>
        <taxon>Endopterygota</taxon>
        <taxon>Coleoptera</taxon>
        <taxon>Polyphaga</taxon>
        <taxon>Cucujiformia</taxon>
        <taxon>Tenebrionidae</taxon>
        <taxon>Tenebrionidae incertae sedis</taxon>
        <taxon>Tribolium</taxon>
    </lineage>
</organism>
<evidence type="ECO:0000256" key="7">
    <source>
        <dbReference type="ARBA" id="ARBA00047899"/>
    </source>
</evidence>
<dbReference type="Proteomes" id="UP000007266">
    <property type="component" value="Linkage group 3"/>
</dbReference>
<evidence type="ECO:0000259" key="12">
    <source>
        <dbReference type="PROSITE" id="PS50011"/>
    </source>
</evidence>
<name>D6WHT3_TRICA</name>
<gene>
    <name evidence="13" type="primary">AUGUSTUS-3.0.2_03567</name>
    <name evidence="13" type="ORF">TcasGA2_TC003567</name>
</gene>
<dbReference type="InParanoid" id="D6WHT3"/>
<evidence type="ECO:0000313" key="13">
    <source>
        <dbReference type="EMBL" id="EFA00690.2"/>
    </source>
</evidence>
<dbReference type="PROSITE" id="PS00107">
    <property type="entry name" value="PROTEIN_KINASE_ATP"/>
    <property type="match status" value="1"/>
</dbReference>
<dbReference type="GO" id="GO:0004715">
    <property type="term" value="F:non-membrane spanning protein tyrosine kinase activity"/>
    <property type="evidence" value="ECO:0000318"/>
    <property type="project" value="GO_Central"/>
</dbReference>
<keyword evidence="4 9" id="KW-0547">Nucleotide-binding</keyword>
<dbReference type="FunFam" id="1.10.510.10:FF:000271">
    <property type="entry name" value="Non-specific serine/threonine protein kinase"/>
    <property type="match status" value="1"/>
</dbReference>
<reference evidence="13 14" key="2">
    <citation type="journal article" date="2010" name="Nucleic Acids Res.">
        <title>BeetleBase in 2010: revisions to provide comprehensive genomic information for Tribolium castaneum.</title>
        <authorList>
            <person name="Kim H.S."/>
            <person name="Murphy T."/>
            <person name="Xia J."/>
            <person name="Caragea D."/>
            <person name="Park Y."/>
            <person name="Beeman R.W."/>
            <person name="Lorenzen M.D."/>
            <person name="Butcher S."/>
            <person name="Manak J.R."/>
            <person name="Brown S.J."/>
        </authorList>
    </citation>
    <scope>GENOME REANNOTATION</scope>
    <source>
        <strain evidence="13 14">Georgia GA2</strain>
    </source>
</reference>
<feature type="domain" description="Protein kinase" evidence="12">
    <location>
        <begin position="11"/>
        <end position="263"/>
    </location>
</feature>
<feature type="region of interest" description="Disordered" evidence="11">
    <location>
        <begin position="389"/>
        <end position="420"/>
    </location>
</feature>
<keyword evidence="6 9" id="KW-0067">ATP-binding</keyword>
<dbReference type="CDD" id="cd14341">
    <property type="entry name" value="UBA_MELK"/>
    <property type="match status" value="1"/>
</dbReference>
<dbReference type="FunCoup" id="D6WHT3">
    <property type="interactions" value="90"/>
</dbReference>
<dbReference type="InterPro" id="IPR048637">
    <property type="entry name" value="MELK_UBA"/>
</dbReference>
<evidence type="ECO:0000256" key="9">
    <source>
        <dbReference type="PROSITE-ProRule" id="PRU10141"/>
    </source>
</evidence>
<dbReference type="InterPro" id="IPR008271">
    <property type="entry name" value="Ser/Thr_kinase_AS"/>
</dbReference>
<evidence type="ECO:0000256" key="10">
    <source>
        <dbReference type="RuleBase" id="RU000304"/>
    </source>
</evidence>
<dbReference type="Gene3D" id="1.10.510.10">
    <property type="entry name" value="Transferase(Phosphotransferase) domain 1"/>
    <property type="match status" value="1"/>
</dbReference>
<proteinExistence type="inferred from homology"/>
<keyword evidence="5 13" id="KW-0418">Kinase</keyword>
<reference evidence="13 14" key="1">
    <citation type="journal article" date="2008" name="Nature">
        <title>The genome of the model beetle and pest Tribolium castaneum.</title>
        <authorList>
            <consortium name="Tribolium Genome Sequencing Consortium"/>
            <person name="Richards S."/>
            <person name="Gibbs R.A."/>
            <person name="Weinstock G.M."/>
            <person name="Brown S.J."/>
            <person name="Denell R."/>
            <person name="Beeman R.W."/>
            <person name="Gibbs R."/>
            <person name="Beeman R.W."/>
            <person name="Brown S.J."/>
            <person name="Bucher G."/>
            <person name="Friedrich M."/>
            <person name="Grimmelikhuijzen C.J."/>
            <person name="Klingler M."/>
            <person name="Lorenzen M."/>
            <person name="Richards S."/>
            <person name="Roth S."/>
            <person name="Schroder R."/>
            <person name="Tautz D."/>
            <person name="Zdobnov E.M."/>
            <person name="Muzny D."/>
            <person name="Gibbs R.A."/>
            <person name="Weinstock G.M."/>
            <person name="Attaway T."/>
            <person name="Bell S."/>
            <person name="Buhay C.J."/>
            <person name="Chandrabose M.N."/>
            <person name="Chavez D."/>
            <person name="Clerk-Blankenburg K.P."/>
            <person name="Cree A."/>
            <person name="Dao M."/>
            <person name="Davis C."/>
            <person name="Chacko J."/>
            <person name="Dinh H."/>
            <person name="Dugan-Rocha S."/>
            <person name="Fowler G."/>
            <person name="Garner T.T."/>
            <person name="Garnes J."/>
            <person name="Gnirke A."/>
            <person name="Hawes A."/>
            <person name="Hernandez J."/>
            <person name="Hines S."/>
            <person name="Holder M."/>
            <person name="Hume J."/>
            <person name="Jhangiani S.N."/>
            <person name="Joshi V."/>
            <person name="Khan Z.M."/>
            <person name="Jackson L."/>
            <person name="Kovar C."/>
            <person name="Kowis A."/>
            <person name="Lee S."/>
            <person name="Lewis L.R."/>
            <person name="Margolis J."/>
            <person name="Morgan M."/>
            <person name="Nazareth L.V."/>
            <person name="Nguyen N."/>
            <person name="Okwuonu G."/>
            <person name="Parker D."/>
            <person name="Richards S."/>
            <person name="Ruiz S.J."/>
            <person name="Santibanez J."/>
            <person name="Savard J."/>
            <person name="Scherer S.E."/>
            <person name="Schneider B."/>
            <person name="Sodergren E."/>
            <person name="Tautz D."/>
            <person name="Vattahil S."/>
            <person name="Villasana D."/>
            <person name="White C.S."/>
            <person name="Wright R."/>
            <person name="Park Y."/>
            <person name="Beeman R.W."/>
            <person name="Lord J."/>
            <person name="Oppert B."/>
            <person name="Lorenzen M."/>
            <person name="Brown S."/>
            <person name="Wang L."/>
            <person name="Savard J."/>
            <person name="Tautz D."/>
            <person name="Richards S."/>
            <person name="Weinstock G."/>
            <person name="Gibbs R.A."/>
            <person name="Liu Y."/>
            <person name="Worley K."/>
            <person name="Weinstock G."/>
            <person name="Elsik C.G."/>
            <person name="Reese J.T."/>
            <person name="Elhaik E."/>
            <person name="Landan G."/>
            <person name="Graur D."/>
            <person name="Arensburger P."/>
            <person name="Atkinson P."/>
            <person name="Beeman R.W."/>
            <person name="Beidler J."/>
            <person name="Brown S.J."/>
            <person name="Demuth J.P."/>
            <person name="Drury D.W."/>
            <person name="Du Y.Z."/>
            <person name="Fujiwara H."/>
            <person name="Lorenzen M."/>
            <person name="Maselli V."/>
            <person name="Osanai M."/>
            <person name="Park Y."/>
            <person name="Robertson H.M."/>
            <person name="Tu Z."/>
            <person name="Wang J.J."/>
            <person name="Wang S."/>
            <person name="Richards S."/>
            <person name="Song H."/>
            <person name="Zhang L."/>
            <person name="Sodergren E."/>
            <person name="Werner D."/>
            <person name="Stanke M."/>
            <person name="Morgenstern B."/>
            <person name="Solovyev V."/>
            <person name="Kosarev P."/>
            <person name="Brown G."/>
            <person name="Chen H.C."/>
            <person name="Ermolaeva O."/>
            <person name="Hlavina W."/>
            <person name="Kapustin Y."/>
            <person name="Kiryutin B."/>
            <person name="Kitts P."/>
            <person name="Maglott D."/>
            <person name="Pruitt K."/>
            <person name="Sapojnikov V."/>
            <person name="Souvorov A."/>
            <person name="Mackey A.J."/>
            <person name="Waterhouse R.M."/>
            <person name="Wyder S."/>
            <person name="Zdobnov E.M."/>
            <person name="Zdobnov E.M."/>
            <person name="Wyder S."/>
            <person name="Kriventseva E.V."/>
            <person name="Kadowaki T."/>
            <person name="Bork P."/>
            <person name="Aranda M."/>
            <person name="Bao R."/>
            <person name="Beermann A."/>
            <person name="Berns N."/>
            <person name="Bolognesi R."/>
            <person name="Bonneton F."/>
            <person name="Bopp D."/>
            <person name="Brown S.J."/>
            <person name="Bucher G."/>
            <person name="Butts T."/>
            <person name="Chaumot A."/>
            <person name="Denell R.E."/>
            <person name="Ferrier D.E."/>
            <person name="Friedrich M."/>
            <person name="Gordon C.M."/>
            <person name="Jindra M."/>
            <person name="Klingler M."/>
            <person name="Lan Q."/>
            <person name="Lattorff H.M."/>
            <person name="Laudet V."/>
            <person name="von Levetsow C."/>
            <person name="Liu Z."/>
            <person name="Lutz R."/>
            <person name="Lynch J.A."/>
            <person name="da Fonseca R.N."/>
            <person name="Posnien N."/>
            <person name="Reuter R."/>
            <person name="Roth S."/>
            <person name="Savard J."/>
            <person name="Schinko J.B."/>
            <person name="Schmitt C."/>
            <person name="Schoppmeier M."/>
            <person name="Schroder R."/>
            <person name="Shippy T.D."/>
            <person name="Simonnet F."/>
            <person name="Marques-Souza H."/>
            <person name="Tautz D."/>
            <person name="Tomoyasu Y."/>
            <person name="Trauner J."/>
            <person name="Van der Zee M."/>
            <person name="Vervoort M."/>
            <person name="Wittkopp N."/>
            <person name="Wimmer E.A."/>
            <person name="Yang X."/>
            <person name="Jones A.K."/>
            <person name="Sattelle D.B."/>
            <person name="Ebert P.R."/>
            <person name="Nelson D."/>
            <person name="Scott J.G."/>
            <person name="Beeman R.W."/>
            <person name="Muthukrishnan S."/>
            <person name="Kramer K.J."/>
            <person name="Arakane Y."/>
            <person name="Beeman R.W."/>
            <person name="Zhu Q."/>
            <person name="Hogenkamp D."/>
            <person name="Dixit R."/>
            <person name="Oppert B."/>
            <person name="Jiang H."/>
            <person name="Zou Z."/>
            <person name="Marshall J."/>
            <person name="Elpidina E."/>
            <person name="Vinokurov K."/>
            <person name="Oppert C."/>
            <person name="Zou Z."/>
            <person name="Evans J."/>
            <person name="Lu Z."/>
            <person name="Zhao P."/>
            <person name="Sumathipala N."/>
            <person name="Altincicek B."/>
            <person name="Vilcinskas A."/>
            <person name="Williams M."/>
            <person name="Hultmark D."/>
            <person name="Hetru C."/>
            <person name="Jiang H."/>
            <person name="Grimmelikhuijzen C.J."/>
            <person name="Hauser F."/>
            <person name="Cazzamali G."/>
            <person name="Williamson M."/>
            <person name="Park Y."/>
            <person name="Li B."/>
            <person name="Tanaka Y."/>
            <person name="Predel R."/>
            <person name="Neupert S."/>
            <person name="Schachtner J."/>
            <person name="Verleyen P."/>
            <person name="Raible F."/>
            <person name="Bork P."/>
            <person name="Friedrich M."/>
            <person name="Walden K.K."/>
            <person name="Robertson H.M."/>
            <person name="Angeli S."/>
            <person name="Foret S."/>
            <person name="Bucher G."/>
            <person name="Schuetz S."/>
            <person name="Maleszka R."/>
            <person name="Wimmer E.A."/>
            <person name="Beeman R.W."/>
            <person name="Lorenzen M."/>
            <person name="Tomoyasu Y."/>
            <person name="Miller S.C."/>
            <person name="Grossmann D."/>
            <person name="Bucher G."/>
        </authorList>
    </citation>
    <scope>NUCLEOTIDE SEQUENCE [LARGE SCALE GENOMIC DNA]</scope>
    <source>
        <strain evidence="13 14">Georgia GA2</strain>
    </source>
</reference>
<protein>
    <recommendedName>
        <fullName evidence="1">non-specific serine/threonine protein kinase</fullName>
        <ecNumber evidence="1">2.7.11.1</ecNumber>
    </recommendedName>
</protein>
<evidence type="ECO:0000256" key="6">
    <source>
        <dbReference type="ARBA" id="ARBA00022840"/>
    </source>
</evidence>
<dbReference type="HOGENOM" id="CLU_000288_63_0_1"/>
<evidence type="ECO:0000256" key="4">
    <source>
        <dbReference type="ARBA" id="ARBA00022741"/>
    </source>
</evidence>
<dbReference type="eggNOG" id="KOG0583">
    <property type="taxonomic scope" value="Eukaryota"/>
</dbReference>
<dbReference type="PANTHER" id="PTHR24346">
    <property type="entry name" value="MAP/MICROTUBULE AFFINITY-REGULATING KINASE"/>
    <property type="match status" value="1"/>
</dbReference>
<dbReference type="GO" id="GO:0005524">
    <property type="term" value="F:ATP binding"/>
    <property type="evidence" value="ECO:0007669"/>
    <property type="project" value="UniProtKB-UniRule"/>
</dbReference>
<accession>D6WHT3</accession>
<comment type="catalytic activity">
    <reaction evidence="7">
        <text>L-threonyl-[protein] + ATP = O-phospho-L-threonyl-[protein] + ADP + H(+)</text>
        <dbReference type="Rhea" id="RHEA:46608"/>
        <dbReference type="Rhea" id="RHEA-COMP:11060"/>
        <dbReference type="Rhea" id="RHEA-COMP:11605"/>
        <dbReference type="ChEBI" id="CHEBI:15378"/>
        <dbReference type="ChEBI" id="CHEBI:30013"/>
        <dbReference type="ChEBI" id="CHEBI:30616"/>
        <dbReference type="ChEBI" id="CHEBI:61977"/>
        <dbReference type="ChEBI" id="CHEBI:456216"/>
        <dbReference type="EC" id="2.7.11.1"/>
    </reaction>
</comment>
<comment type="similarity">
    <text evidence="10">Belongs to the protein kinase superfamily.</text>
</comment>